<name>A0A317CIJ1_9GAMM</name>
<protein>
    <submittedName>
        <fullName evidence="3">Uncharacterized protein</fullName>
    </submittedName>
</protein>
<proteinExistence type="predicted"/>
<keyword evidence="2" id="KW-0472">Membrane</keyword>
<evidence type="ECO:0000256" key="2">
    <source>
        <dbReference type="SAM" id="Phobius"/>
    </source>
</evidence>
<keyword evidence="2" id="KW-1133">Transmembrane helix</keyword>
<feature type="region of interest" description="Disordered" evidence="1">
    <location>
        <begin position="41"/>
        <end position="90"/>
    </location>
</feature>
<dbReference type="EMBL" id="QGKL01000014">
    <property type="protein sequence ID" value="PWQ98087.1"/>
    <property type="molecule type" value="Genomic_DNA"/>
</dbReference>
<evidence type="ECO:0000313" key="4">
    <source>
        <dbReference type="Proteomes" id="UP000245506"/>
    </source>
</evidence>
<keyword evidence="2" id="KW-0812">Transmembrane</keyword>
<accession>A0A317CIJ1</accession>
<feature type="compositionally biased region" description="Basic and acidic residues" evidence="1">
    <location>
        <begin position="59"/>
        <end position="80"/>
    </location>
</feature>
<gene>
    <name evidence="3" type="ORF">DKT75_04795</name>
</gene>
<evidence type="ECO:0000313" key="3">
    <source>
        <dbReference type="EMBL" id="PWQ98087.1"/>
    </source>
</evidence>
<feature type="transmembrane region" description="Helical" evidence="2">
    <location>
        <begin position="12"/>
        <end position="34"/>
    </location>
</feature>
<keyword evidence="4" id="KW-1185">Reference proteome</keyword>
<dbReference type="Proteomes" id="UP000245506">
    <property type="component" value="Unassembled WGS sequence"/>
</dbReference>
<organism evidence="3 4">
    <name type="scientific">Leucothrix arctica</name>
    <dbReference type="NCBI Taxonomy" id="1481894"/>
    <lineage>
        <taxon>Bacteria</taxon>
        <taxon>Pseudomonadati</taxon>
        <taxon>Pseudomonadota</taxon>
        <taxon>Gammaproteobacteria</taxon>
        <taxon>Thiotrichales</taxon>
        <taxon>Thiotrichaceae</taxon>
        <taxon>Leucothrix</taxon>
    </lineage>
</organism>
<comment type="caution">
    <text evidence="3">The sequence shown here is derived from an EMBL/GenBank/DDBJ whole genome shotgun (WGS) entry which is preliminary data.</text>
</comment>
<reference evidence="3 4" key="1">
    <citation type="submission" date="2018-05" db="EMBL/GenBank/DDBJ databases">
        <title>Leucothrix arctica sp. nov., isolated from Arctic seawater.</title>
        <authorList>
            <person name="Choi A."/>
            <person name="Baek K."/>
        </authorList>
    </citation>
    <scope>NUCLEOTIDE SEQUENCE [LARGE SCALE GENOMIC DNA]</scope>
    <source>
        <strain evidence="3 4">IMCC9719</strain>
    </source>
</reference>
<evidence type="ECO:0000256" key="1">
    <source>
        <dbReference type="SAM" id="MobiDB-lite"/>
    </source>
</evidence>
<dbReference type="AlphaFoldDB" id="A0A317CIJ1"/>
<feature type="compositionally biased region" description="Gly residues" evidence="1">
    <location>
        <begin position="81"/>
        <end position="90"/>
    </location>
</feature>
<sequence>MLTGMIFQPIGWMHILWVQGLSLLLVFVGVFLLVKPKNIDQSVEKEGSHPTSRRLMPGDLHDHSGWGKGGRSESWNREHGSGSGGEGGGD</sequence>